<accession>A0ABP7DCU1</accession>
<dbReference type="EMBL" id="BAAAZP010000169">
    <property type="protein sequence ID" value="GAA3702506.1"/>
    <property type="molecule type" value="Genomic_DNA"/>
</dbReference>
<proteinExistence type="predicted"/>
<organism evidence="1 2">
    <name type="scientific">Nonomuraea antimicrobica</name>
    <dbReference type="NCBI Taxonomy" id="561173"/>
    <lineage>
        <taxon>Bacteria</taxon>
        <taxon>Bacillati</taxon>
        <taxon>Actinomycetota</taxon>
        <taxon>Actinomycetes</taxon>
        <taxon>Streptosporangiales</taxon>
        <taxon>Streptosporangiaceae</taxon>
        <taxon>Nonomuraea</taxon>
    </lineage>
</organism>
<evidence type="ECO:0008006" key="3">
    <source>
        <dbReference type="Google" id="ProtNLM"/>
    </source>
</evidence>
<evidence type="ECO:0000313" key="2">
    <source>
        <dbReference type="Proteomes" id="UP001500902"/>
    </source>
</evidence>
<gene>
    <name evidence="1" type="ORF">GCM10022224_080420</name>
</gene>
<keyword evidence="2" id="KW-1185">Reference proteome</keyword>
<sequence length="258" mass="28765">MGRRRGEDPAAGQHAPKLATELAQALPVPYEALGDSPNLIDVERDDLAACEAAIHNLRIAYWAAGKALQVIRDARLYRADYPTFEEYCEQRWDMSRSYANRLIRAWPLAERLVPIGTKDPSEGQVRELLPLAAHHGDDAAVTVYQTVIEADRVQATAAVLKGAVDAIPEGNFDATEAVKHVRVYLAQLGTSENTAPEIGAVETFTTETGRLRSILQRVVKRDILRSAAKDRPEEVRQTLTELRTLLDELERSAFQERR</sequence>
<name>A0ABP7DCU1_9ACTN</name>
<dbReference type="RefSeq" id="WP_344890743.1">
    <property type="nucleotide sequence ID" value="NZ_BAAAZP010000169.1"/>
</dbReference>
<dbReference type="Proteomes" id="UP001500902">
    <property type="component" value="Unassembled WGS sequence"/>
</dbReference>
<evidence type="ECO:0000313" key="1">
    <source>
        <dbReference type="EMBL" id="GAA3702506.1"/>
    </source>
</evidence>
<comment type="caution">
    <text evidence="1">The sequence shown here is derived from an EMBL/GenBank/DDBJ whole genome shotgun (WGS) entry which is preliminary data.</text>
</comment>
<reference evidence="2" key="1">
    <citation type="journal article" date="2019" name="Int. J. Syst. Evol. Microbiol.">
        <title>The Global Catalogue of Microorganisms (GCM) 10K type strain sequencing project: providing services to taxonomists for standard genome sequencing and annotation.</title>
        <authorList>
            <consortium name="The Broad Institute Genomics Platform"/>
            <consortium name="The Broad Institute Genome Sequencing Center for Infectious Disease"/>
            <person name="Wu L."/>
            <person name="Ma J."/>
        </authorList>
    </citation>
    <scope>NUCLEOTIDE SEQUENCE [LARGE SCALE GENOMIC DNA]</scope>
    <source>
        <strain evidence="2">JCM 16904</strain>
    </source>
</reference>
<protein>
    <recommendedName>
        <fullName evidence="3">DUF222 domain-containing protein</fullName>
    </recommendedName>
</protein>